<dbReference type="Proteomes" id="UP000273145">
    <property type="component" value="Chromosome"/>
</dbReference>
<reference evidence="2 3" key="1">
    <citation type="submission" date="2018-11" db="EMBL/GenBank/DDBJ databases">
        <title>Genome sequencing of Paenibacillus lentus DSM25539(T).</title>
        <authorList>
            <person name="Kook J.-K."/>
            <person name="Park S.-N."/>
            <person name="Lim Y.K."/>
        </authorList>
    </citation>
    <scope>NUCLEOTIDE SEQUENCE [LARGE SCALE GENOMIC DNA]</scope>
    <source>
        <strain evidence="2 3">DSM 25539</strain>
    </source>
</reference>
<organism evidence="2 3">
    <name type="scientific">Paenibacillus lentus</name>
    <dbReference type="NCBI Taxonomy" id="1338368"/>
    <lineage>
        <taxon>Bacteria</taxon>
        <taxon>Bacillati</taxon>
        <taxon>Bacillota</taxon>
        <taxon>Bacilli</taxon>
        <taxon>Bacillales</taxon>
        <taxon>Paenibacillaceae</taxon>
        <taxon>Paenibacillus</taxon>
    </lineage>
</organism>
<evidence type="ECO:0000313" key="3">
    <source>
        <dbReference type="Proteomes" id="UP000273145"/>
    </source>
</evidence>
<sequence length="129" mass="14315">MLAAKGFSPSFITASWGIFGMIVGISLFAASLMMAEMRFLWSLGRGPGFLTSYMLCKKSPIVLAIVWILLGQLFWSPSYSIELAFLMLFLGLSCAELVVYCFVALREMTRKRKTRALSLALLILTRTGS</sequence>
<dbReference type="KEGG" id="plen:EIM92_18610"/>
<feature type="transmembrane region" description="Helical" evidence="1">
    <location>
        <begin position="81"/>
        <end position="105"/>
    </location>
</feature>
<gene>
    <name evidence="2" type="ORF">EIM92_18610</name>
</gene>
<evidence type="ECO:0000256" key="1">
    <source>
        <dbReference type="SAM" id="Phobius"/>
    </source>
</evidence>
<keyword evidence="1" id="KW-0472">Membrane</keyword>
<keyword evidence="1" id="KW-0812">Transmembrane</keyword>
<dbReference type="EMBL" id="CP034248">
    <property type="protein sequence ID" value="AZK47928.1"/>
    <property type="molecule type" value="Genomic_DNA"/>
</dbReference>
<feature type="transmembrane region" description="Helical" evidence="1">
    <location>
        <begin position="12"/>
        <end position="34"/>
    </location>
</feature>
<evidence type="ECO:0000313" key="2">
    <source>
        <dbReference type="EMBL" id="AZK47928.1"/>
    </source>
</evidence>
<keyword evidence="3" id="KW-1185">Reference proteome</keyword>
<name>A0A3S8RYE2_9BACL</name>
<protein>
    <submittedName>
        <fullName evidence="2">Uncharacterized protein</fullName>
    </submittedName>
</protein>
<feature type="transmembrane region" description="Helical" evidence="1">
    <location>
        <begin position="55"/>
        <end position="75"/>
    </location>
</feature>
<keyword evidence="1" id="KW-1133">Transmembrane helix</keyword>
<dbReference type="AlphaFoldDB" id="A0A3S8RYE2"/>
<proteinExistence type="predicted"/>
<dbReference type="OrthoDB" id="2667096at2"/>
<accession>A0A3S8RYE2</accession>